<dbReference type="Pfam" id="PF13524">
    <property type="entry name" value="Glyco_trans_1_2"/>
    <property type="match status" value="1"/>
</dbReference>
<protein>
    <recommendedName>
        <fullName evidence="1">Spore protein YkvP/CgeB glycosyl transferase-like domain-containing protein</fullName>
    </recommendedName>
</protein>
<feature type="domain" description="Spore protein YkvP/CgeB glycosyl transferase-like" evidence="1">
    <location>
        <begin position="191"/>
        <end position="324"/>
    </location>
</feature>
<dbReference type="SUPFAM" id="SSF53756">
    <property type="entry name" value="UDP-Glycosyltransferase/glycogen phosphorylase"/>
    <property type="match status" value="1"/>
</dbReference>
<proteinExistence type="predicted"/>
<dbReference type="EMBL" id="UINC01083527">
    <property type="protein sequence ID" value="SVC29317.1"/>
    <property type="molecule type" value="Genomic_DNA"/>
</dbReference>
<reference evidence="2" key="1">
    <citation type="submission" date="2018-05" db="EMBL/GenBank/DDBJ databases">
        <authorList>
            <person name="Lanie J.A."/>
            <person name="Ng W.-L."/>
            <person name="Kazmierczak K.M."/>
            <person name="Andrzejewski T.M."/>
            <person name="Davidsen T.M."/>
            <person name="Wayne K.J."/>
            <person name="Tettelin H."/>
            <person name="Glass J.I."/>
            <person name="Rusch D."/>
            <person name="Podicherti R."/>
            <person name="Tsui H.-C.T."/>
            <person name="Winkler M.E."/>
        </authorList>
    </citation>
    <scope>NUCLEOTIDE SEQUENCE</scope>
</reference>
<gene>
    <name evidence="2" type="ORF">METZ01_LOCUS282171</name>
</gene>
<dbReference type="InterPro" id="IPR055259">
    <property type="entry name" value="YkvP/CgeB_Glyco_trans-like"/>
</dbReference>
<name>A0A382L2Y6_9ZZZZ</name>
<organism evidence="2">
    <name type="scientific">marine metagenome</name>
    <dbReference type="NCBI Taxonomy" id="408172"/>
    <lineage>
        <taxon>unclassified sequences</taxon>
        <taxon>metagenomes</taxon>
        <taxon>ecological metagenomes</taxon>
    </lineage>
</organism>
<dbReference type="AlphaFoldDB" id="A0A382L2Y6"/>
<dbReference type="Gene3D" id="3.40.50.2000">
    <property type="entry name" value="Glycogen Phosphorylase B"/>
    <property type="match status" value="1"/>
</dbReference>
<sequence>MKVLYCGSNNGTSRSRKNGLMKMGYDVINFELEKNILTNFKWFQYLEQKSLNILNLKSVNRQLINKVKKINPNLIWIDKGTYVYKETLEKIKKFNNNIVIVHHNTDDIESNKHQFSNYLNSLDLYDAHFTCNKFNIDYLKQISSSHFFYNEIGYDQNIFYPNNSDKKYDLFFIGHHEPEYEKYVSEVIETDTKFFLGGPGWYSSKISKSNISFNNFNEKIYPKIINSSLAGLGLYSKWNRNISSGRIFEIPACKTALIVKRNHFIKSIYQEDSEAIFFDNPSELSSKIKSLVDNKKILIEIAENGYRRCLNNKCTWDNRIEEACNDL</sequence>
<accession>A0A382L2Y6</accession>
<feature type="non-terminal residue" evidence="2">
    <location>
        <position position="327"/>
    </location>
</feature>
<evidence type="ECO:0000259" key="1">
    <source>
        <dbReference type="Pfam" id="PF13524"/>
    </source>
</evidence>
<evidence type="ECO:0000313" key="2">
    <source>
        <dbReference type="EMBL" id="SVC29317.1"/>
    </source>
</evidence>